<evidence type="ECO:0000256" key="4">
    <source>
        <dbReference type="ARBA" id="ARBA00022679"/>
    </source>
</evidence>
<proteinExistence type="predicted"/>
<dbReference type="InterPro" id="IPR058678">
    <property type="entry name" value="ARM_PUB"/>
</dbReference>
<dbReference type="SMART" id="SM00751">
    <property type="entry name" value="BSD"/>
    <property type="match status" value="1"/>
</dbReference>
<feature type="region of interest" description="Disordered" evidence="6">
    <location>
        <begin position="754"/>
        <end position="845"/>
    </location>
</feature>
<protein>
    <recommendedName>
        <fullName evidence="3">RING-type E3 ubiquitin transferase</fullName>
        <ecNumber evidence="3">2.3.2.27</ecNumber>
    </recommendedName>
</protein>
<keyword evidence="10" id="KW-1185">Reference proteome</keyword>
<dbReference type="InterPro" id="IPR003613">
    <property type="entry name" value="Ubox_domain"/>
</dbReference>
<dbReference type="GO" id="GO:0016567">
    <property type="term" value="P:protein ubiquitination"/>
    <property type="evidence" value="ECO:0007669"/>
    <property type="project" value="InterPro"/>
</dbReference>
<dbReference type="Gene3D" id="3.30.40.10">
    <property type="entry name" value="Zinc/RING finger domain, C3HC4 (zinc finger)"/>
    <property type="match status" value="1"/>
</dbReference>
<feature type="domain" description="U-box" evidence="8">
    <location>
        <begin position="62"/>
        <end position="136"/>
    </location>
</feature>
<dbReference type="Proteomes" id="UP000682877">
    <property type="component" value="Chromosome 8"/>
</dbReference>
<evidence type="ECO:0000256" key="6">
    <source>
        <dbReference type="SAM" id="MobiDB-lite"/>
    </source>
</evidence>
<dbReference type="Pfam" id="PF03909">
    <property type="entry name" value="BSD"/>
    <property type="match status" value="1"/>
</dbReference>
<dbReference type="Gene3D" id="1.25.10.10">
    <property type="entry name" value="Leucine-rich Repeat Variant"/>
    <property type="match status" value="1"/>
</dbReference>
<dbReference type="PANTHER" id="PTHR31923:SF4">
    <property type="entry name" value="BSD DOMAIN-CONTAINING PROTEIN"/>
    <property type="match status" value="1"/>
</dbReference>
<evidence type="ECO:0000259" key="8">
    <source>
        <dbReference type="PROSITE" id="PS51698"/>
    </source>
</evidence>
<feature type="domain" description="BSD" evidence="7">
    <location>
        <begin position="607"/>
        <end position="659"/>
    </location>
</feature>
<dbReference type="PROSITE" id="PS51698">
    <property type="entry name" value="U_BOX"/>
    <property type="match status" value="1"/>
</dbReference>
<dbReference type="InterPro" id="IPR011989">
    <property type="entry name" value="ARM-like"/>
</dbReference>
<dbReference type="SUPFAM" id="SSF57850">
    <property type="entry name" value="RING/U-box"/>
    <property type="match status" value="1"/>
</dbReference>
<dbReference type="PANTHER" id="PTHR31923">
    <property type="entry name" value="BSD DOMAIN-CONTAINING PROTEIN"/>
    <property type="match status" value="1"/>
</dbReference>
<comment type="catalytic activity">
    <reaction evidence="1">
        <text>S-ubiquitinyl-[E2 ubiquitin-conjugating enzyme]-L-cysteine + [acceptor protein]-L-lysine = [E2 ubiquitin-conjugating enzyme]-L-cysteine + N(6)-ubiquitinyl-[acceptor protein]-L-lysine.</text>
        <dbReference type="EC" id="2.3.2.27"/>
    </reaction>
</comment>
<evidence type="ECO:0000256" key="1">
    <source>
        <dbReference type="ARBA" id="ARBA00000900"/>
    </source>
</evidence>
<name>A0A8S2BCD8_ARAAE</name>
<dbReference type="Pfam" id="PF04564">
    <property type="entry name" value="U-box"/>
    <property type="match status" value="1"/>
</dbReference>
<feature type="compositionally biased region" description="Polar residues" evidence="6">
    <location>
        <begin position="785"/>
        <end position="798"/>
    </location>
</feature>
<organism evidence="9 10">
    <name type="scientific">Arabidopsis arenosa</name>
    <name type="common">Sand rock-cress</name>
    <name type="synonym">Cardaminopsis arenosa</name>
    <dbReference type="NCBI Taxonomy" id="38785"/>
    <lineage>
        <taxon>Eukaryota</taxon>
        <taxon>Viridiplantae</taxon>
        <taxon>Streptophyta</taxon>
        <taxon>Embryophyta</taxon>
        <taxon>Tracheophyta</taxon>
        <taxon>Spermatophyta</taxon>
        <taxon>Magnoliopsida</taxon>
        <taxon>eudicotyledons</taxon>
        <taxon>Gunneridae</taxon>
        <taxon>Pentapetalae</taxon>
        <taxon>rosids</taxon>
        <taxon>malvids</taxon>
        <taxon>Brassicales</taxon>
        <taxon>Brassicaceae</taxon>
        <taxon>Camelineae</taxon>
        <taxon>Arabidopsis</taxon>
    </lineage>
</organism>
<dbReference type="InterPro" id="IPR005607">
    <property type="entry name" value="BSD_dom"/>
</dbReference>
<feature type="region of interest" description="Disordered" evidence="6">
    <location>
        <begin position="495"/>
        <end position="518"/>
    </location>
</feature>
<gene>
    <name evidence="9" type="ORF">AARE701A_LOCUS22477</name>
</gene>
<dbReference type="InterPro" id="IPR013083">
    <property type="entry name" value="Znf_RING/FYVE/PHD"/>
</dbReference>
<dbReference type="SUPFAM" id="SSF48371">
    <property type="entry name" value="ARM repeat"/>
    <property type="match status" value="2"/>
</dbReference>
<feature type="compositionally biased region" description="Low complexity" evidence="6">
    <location>
        <begin position="456"/>
        <end position="465"/>
    </location>
</feature>
<evidence type="ECO:0000313" key="9">
    <source>
        <dbReference type="EMBL" id="CAE6261633.1"/>
    </source>
</evidence>
<feature type="compositionally biased region" description="Basic and acidic residues" evidence="6">
    <location>
        <begin position="500"/>
        <end position="510"/>
    </location>
</feature>
<comment type="pathway">
    <text evidence="2">Protein modification; protein ubiquitination.</text>
</comment>
<dbReference type="AlphaFoldDB" id="A0A8S2BCD8"/>
<evidence type="ECO:0000256" key="3">
    <source>
        <dbReference type="ARBA" id="ARBA00012483"/>
    </source>
</evidence>
<dbReference type="SMART" id="SM00504">
    <property type="entry name" value="Ubox"/>
    <property type="match status" value="1"/>
</dbReference>
<dbReference type="EC" id="2.3.2.27" evidence="3"/>
<reference evidence="9" key="1">
    <citation type="submission" date="2021-01" db="EMBL/GenBank/DDBJ databases">
        <authorList>
            <person name="Bezrukov I."/>
        </authorList>
    </citation>
    <scope>NUCLEOTIDE SEQUENCE</scope>
</reference>
<evidence type="ECO:0000256" key="5">
    <source>
        <dbReference type="ARBA" id="ARBA00022786"/>
    </source>
</evidence>
<dbReference type="EMBL" id="LR999458">
    <property type="protein sequence ID" value="CAE6261633.1"/>
    <property type="molecule type" value="Genomic_DNA"/>
</dbReference>
<evidence type="ECO:0000313" key="10">
    <source>
        <dbReference type="Proteomes" id="UP000682877"/>
    </source>
</evidence>
<evidence type="ECO:0000259" key="7">
    <source>
        <dbReference type="PROSITE" id="PS50858"/>
    </source>
</evidence>
<feature type="region of interest" description="Disordered" evidence="6">
    <location>
        <begin position="442"/>
        <end position="471"/>
    </location>
</feature>
<keyword evidence="5" id="KW-0833">Ubl conjugation pathway</keyword>
<accession>A0A8S2BCD8</accession>
<dbReference type="Gene3D" id="1.10.3970.10">
    <property type="entry name" value="BSD domain"/>
    <property type="match status" value="1"/>
</dbReference>
<dbReference type="PROSITE" id="PS50858">
    <property type="entry name" value="BSD"/>
    <property type="match status" value="1"/>
</dbReference>
<dbReference type="Pfam" id="PF25598">
    <property type="entry name" value="ARM_PUB"/>
    <property type="match status" value="1"/>
</dbReference>
<dbReference type="InterPro" id="IPR035925">
    <property type="entry name" value="BSD_dom_sf"/>
</dbReference>
<keyword evidence="4" id="KW-0808">Transferase</keyword>
<dbReference type="SUPFAM" id="SSF140383">
    <property type="entry name" value="BSD domain-like"/>
    <property type="match status" value="1"/>
</dbReference>
<feature type="compositionally biased region" description="Acidic residues" evidence="6">
    <location>
        <begin position="803"/>
        <end position="820"/>
    </location>
</feature>
<dbReference type="CDD" id="cd16664">
    <property type="entry name" value="RING-Ubox_PUB"/>
    <property type="match status" value="1"/>
</dbReference>
<dbReference type="GO" id="GO:0061630">
    <property type="term" value="F:ubiquitin protein ligase activity"/>
    <property type="evidence" value="ECO:0007669"/>
    <property type="project" value="UniProtKB-EC"/>
</dbReference>
<dbReference type="InterPro" id="IPR045210">
    <property type="entry name" value="RING-Ubox_PUB"/>
</dbReference>
<dbReference type="InterPro" id="IPR016024">
    <property type="entry name" value="ARM-type_fold"/>
</dbReference>
<feature type="compositionally biased region" description="Acidic residues" evidence="6">
    <location>
        <begin position="768"/>
        <end position="784"/>
    </location>
</feature>
<evidence type="ECO:0000256" key="2">
    <source>
        <dbReference type="ARBA" id="ARBA00004906"/>
    </source>
</evidence>
<sequence length="866" mass="95938">MPMFQPSKTGGFDGHILDLHTAVKDGVLSGCGGGDGKFVVVVTDEKKKLDLKKMISELELPEIPSVFICPISLEPMQDPVTLCTGQTYERSNILKWFNLGHCTCPTTMQELWDDLVTPNKTLHQLIYTWFSQKYVLMKKRSEDVQGRAIEILGTLRKAKGKAKVHALSELKQVVMAHAIAKKTVVDEGGVFVISSLLSPFTSHAVGSEAIAILVNLELDSDSKAGLMQPARVSLMVDMLNDGSIETKINCARLIGRLVEEKGFRAEIVSSHSLLVGLMRLVKDRRRRNGVSPALTLLKSVSVHKQVRNLLVRIGAVPQLVDVLPCLDSECLESALFVLDSLCLESEGRIALKDSVNTIPHTVRLLMKVSEKCTNYAISILWSVCKLASEECSSLAVEVGLAAKLLLVIQSGCDPALKQRSAELLKLYMAWLARSIANSLKLDEEDEDDQKHLNQPSSESVSDSQSPRGVKEDITELTKTLRSQFWGVASFLSQPSSSPDLLERNQTPDHAEEGEEEDEDLIAGIRNDFAEIGGRFRTGISKLSGNLPVSEFTKIASNFLQLNSEDVDPKDYDVIGVTEELVLFVKDLAMHPETWLDFPLPDDDDDSFDDFEMGDAQYEHALAVERLAPSLASLRIELCPEYMTENCFWRIYFVLVHPKLSEDDALILSTPQVLEARAMLSHELQKRNKLPVEAGSSSETNAVIVEPLTVPPYEPSPESGTVKNVNPVDFETDKHPIESKEIQIVDKSVIEERSTSTASSSRFINVHVDDEEEDDADDWLNDEETSSVSAIEGRSTSNHHPLGEDEEDVSFSDLEEDNDGESDVKVSYKNVTNSGSDSSDKNSPDWVQLKEVKEEKKSNDWLDVDAV</sequence>